<feature type="region of interest" description="Disordered" evidence="1">
    <location>
        <begin position="196"/>
        <end position="228"/>
    </location>
</feature>
<name>A0A426Y534_ENSVE</name>
<gene>
    <name evidence="2" type="ORF">B296_00054131</name>
</gene>
<evidence type="ECO:0000256" key="1">
    <source>
        <dbReference type="SAM" id="MobiDB-lite"/>
    </source>
</evidence>
<comment type="caution">
    <text evidence="2">The sequence shown here is derived from an EMBL/GenBank/DDBJ whole genome shotgun (WGS) entry which is preliminary data.</text>
</comment>
<feature type="compositionally biased region" description="Low complexity" evidence="1">
    <location>
        <begin position="117"/>
        <end position="129"/>
    </location>
</feature>
<proteinExistence type="predicted"/>
<evidence type="ECO:0000313" key="3">
    <source>
        <dbReference type="Proteomes" id="UP000287651"/>
    </source>
</evidence>
<feature type="compositionally biased region" description="Polar residues" evidence="1">
    <location>
        <begin position="219"/>
        <end position="228"/>
    </location>
</feature>
<feature type="region of interest" description="Disordered" evidence="1">
    <location>
        <begin position="40"/>
        <end position="78"/>
    </location>
</feature>
<dbReference type="Proteomes" id="UP000287651">
    <property type="component" value="Unassembled WGS sequence"/>
</dbReference>
<evidence type="ECO:0000313" key="2">
    <source>
        <dbReference type="EMBL" id="RRT46878.1"/>
    </source>
</evidence>
<feature type="region of interest" description="Disordered" evidence="1">
    <location>
        <begin position="155"/>
        <end position="179"/>
    </location>
</feature>
<feature type="compositionally biased region" description="Gly residues" evidence="1">
    <location>
        <begin position="63"/>
        <end position="77"/>
    </location>
</feature>
<feature type="region of interest" description="Disordered" evidence="1">
    <location>
        <begin position="91"/>
        <end position="136"/>
    </location>
</feature>
<sequence>MAEKEDDGNARSNCGIATGSSEMRKEGTVAIGDYVAAGGSIGNHDNVAGRGRRGQQLGDVGEGDLGSRGGKGNGGKQGQWLLQRVMARMGATVTASGGSGRGGRGRQQRGEKDSRMGAAAAEEGATAVDAGEEGGGWATLERKGGWVAAIDREARKKKGATIRQARVERSRGGSGKEWSRVEIRQQRLLRLRELKAVGEEEGPARGPQWQRDDSGVARGQQQHQVEKP</sequence>
<reference evidence="2 3" key="1">
    <citation type="journal article" date="2014" name="Agronomy (Basel)">
        <title>A Draft Genome Sequence for Ensete ventricosum, the Drought-Tolerant Tree Against Hunger.</title>
        <authorList>
            <person name="Harrison J."/>
            <person name="Moore K.A."/>
            <person name="Paszkiewicz K."/>
            <person name="Jones T."/>
            <person name="Grant M."/>
            <person name="Ambacheew D."/>
            <person name="Muzemil S."/>
            <person name="Studholme D.J."/>
        </authorList>
    </citation>
    <scope>NUCLEOTIDE SEQUENCE [LARGE SCALE GENOMIC DNA]</scope>
</reference>
<protein>
    <recommendedName>
        <fullName evidence="4">DUF834 domain-containing protein</fullName>
    </recommendedName>
</protein>
<dbReference type="EMBL" id="AMZH03014892">
    <property type="protein sequence ID" value="RRT46878.1"/>
    <property type="molecule type" value="Genomic_DNA"/>
</dbReference>
<organism evidence="2 3">
    <name type="scientific">Ensete ventricosum</name>
    <name type="common">Abyssinian banana</name>
    <name type="synonym">Musa ensete</name>
    <dbReference type="NCBI Taxonomy" id="4639"/>
    <lineage>
        <taxon>Eukaryota</taxon>
        <taxon>Viridiplantae</taxon>
        <taxon>Streptophyta</taxon>
        <taxon>Embryophyta</taxon>
        <taxon>Tracheophyta</taxon>
        <taxon>Spermatophyta</taxon>
        <taxon>Magnoliopsida</taxon>
        <taxon>Liliopsida</taxon>
        <taxon>Zingiberales</taxon>
        <taxon>Musaceae</taxon>
        <taxon>Ensete</taxon>
    </lineage>
</organism>
<dbReference type="AlphaFoldDB" id="A0A426Y534"/>
<accession>A0A426Y534</accession>
<evidence type="ECO:0008006" key="4">
    <source>
        <dbReference type="Google" id="ProtNLM"/>
    </source>
</evidence>
<feature type="region of interest" description="Disordered" evidence="1">
    <location>
        <begin position="1"/>
        <end position="25"/>
    </location>
</feature>